<dbReference type="EMBL" id="JAEKJR010000003">
    <property type="protein sequence ID" value="MBN8432296.1"/>
    <property type="molecule type" value="Genomic_DNA"/>
</dbReference>
<keyword evidence="1" id="KW-0472">Membrane</keyword>
<keyword evidence="1" id="KW-1133">Transmembrane helix</keyword>
<dbReference type="NCBIfam" id="TIGR03647">
    <property type="entry name" value="Na_symport_sm"/>
    <property type="match status" value="1"/>
</dbReference>
<dbReference type="Proteomes" id="UP000664293">
    <property type="component" value="Unassembled WGS sequence"/>
</dbReference>
<keyword evidence="4" id="KW-1185">Reference proteome</keyword>
<reference evidence="3 4" key="1">
    <citation type="submission" date="2020-12" db="EMBL/GenBank/DDBJ databases">
        <title>Oil enriched cultivation method for isolating marine PHA-producing bacteria.</title>
        <authorList>
            <person name="Zheng W."/>
            <person name="Yu S."/>
            <person name="Huang Y."/>
        </authorList>
    </citation>
    <scope>NUCLEOTIDE SEQUENCE [LARGE SCALE GENOMIC DNA]</scope>
    <source>
        <strain evidence="3 4">SN0-2</strain>
    </source>
</reference>
<evidence type="ECO:0000313" key="3">
    <source>
        <dbReference type="EMBL" id="MBN8432296.1"/>
    </source>
</evidence>
<evidence type="ECO:0000256" key="1">
    <source>
        <dbReference type="SAM" id="Phobius"/>
    </source>
</evidence>
<proteinExistence type="predicted"/>
<comment type="caution">
    <text evidence="3">The sequence shown here is derived from an EMBL/GenBank/DDBJ whole genome shotgun (WGS) entry which is preliminary data.</text>
</comment>
<accession>A0ABS3EAJ2</accession>
<evidence type="ECO:0000313" key="4">
    <source>
        <dbReference type="Proteomes" id="UP000664293"/>
    </source>
</evidence>
<gene>
    <name evidence="3" type="ORF">JF535_15715</name>
</gene>
<feature type="transmembrane region" description="Helical" evidence="1">
    <location>
        <begin position="52"/>
        <end position="74"/>
    </location>
</feature>
<keyword evidence="1" id="KW-0812">Transmembrane</keyword>
<organism evidence="3 4">
    <name type="scientific">Microbulbifer salipaludis</name>
    <dbReference type="NCBI Taxonomy" id="187980"/>
    <lineage>
        <taxon>Bacteria</taxon>
        <taxon>Pseudomonadati</taxon>
        <taxon>Pseudomonadota</taxon>
        <taxon>Gammaproteobacteria</taxon>
        <taxon>Cellvibrionales</taxon>
        <taxon>Microbulbiferaceae</taxon>
        <taxon>Microbulbifer</taxon>
    </lineage>
</organism>
<dbReference type="Pfam" id="PF13937">
    <property type="entry name" value="DUF4212"/>
    <property type="match status" value="1"/>
</dbReference>
<name>A0ABS3EAJ2_9GAMM</name>
<feature type="transmembrane region" description="Helical" evidence="1">
    <location>
        <begin position="21"/>
        <end position="40"/>
    </location>
</feature>
<dbReference type="InterPro" id="IPR019886">
    <property type="entry name" value="Na_symporter_ssu"/>
</dbReference>
<sequence length="110" mass="12715">MSFKSKQDAKAYWRENLRLMFSLLVVWFVVSFGCGILFVEELNTIRMGGFKLGFWFAQQGAIYTFLVLIFVYVYKMNQIDHKYDVYEDEDAAEAAQPQAAPEAQQLQGGH</sequence>
<protein>
    <submittedName>
        <fullName evidence="3">DUF4212 domain-containing protein</fullName>
    </submittedName>
</protein>
<feature type="domain" description="Sodium symporter small subunit" evidence="2">
    <location>
        <begin position="9"/>
        <end position="85"/>
    </location>
</feature>
<dbReference type="RefSeq" id="WP_207004039.1">
    <property type="nucleotide sequence ID" value="NZ_JAEKJR010000003.1"/>
</dbReference>
<dbReference type="PROSITE" id="PS51257">
    <property type="entry name" value="PROKAR_LIPOPROTEIN"/>
    <property type="match status" value="1"/>
</dbReference>
<evidence type="ECO:0000259" key="2">
    <source>
        <dbReference type="Pfam" id="PF13937"/>
    </source>
</evidence>